<accession>A0ABT3CGH1</accession>
<name>A0ABT3CGH1_9MYCO</name>
<evidence type="ECO:0000256" key="2">
    <source>
        <dbReference type="SAM" id="Phobius"/>
    </source>
</evidence>
<protein>
    <submittedName>
        <fullName evidence="3">DUF4878 domain-containing protein</fullName>
    </submittedName>
</protein>
<dbReference type="Proteomes" id="UP001526201">
    <property type="component" value="Unassembled WGS sequence"/>
</dbReference>
<organism evidence="3 4">
    <name type="scientific">Mycolicibacterium komossense</name>
    <dbReference type="NCBI Taxonomy" id="1779"/>
    <lineage>
        <taxon>Bacteria</taxon>
        <taxon>Bacillati</taxon>
        <taxon>Actinomycetota</taxon>
        <taxon>Actinomycetes</taxon>
        <taxon>Mycobacteriales</taxon>
        <taxon>Mycobacteriaceae</taxon>
        <taxon>Mycolicibacterium</taxon>
    </lineage>
</organism>
<evidence type="ECO:0000256" key="1">
    <source>
        <dbReference type="SAM" id="MobiDB-lite"/>
    </source>
</evidence>
<reference evidence="3 4" key="1">
    <citation type="journal article" date="2022" name="BMC Genomics">
        <title>Comparative genome analysis of mycobacteria focusing on tRNA and non-coding RNA.</title>
        <authorList>
            <person name="Behra P.R.K."/>
            <person name="Pettersson B.M.F."/>
            <person name="Ramesh M."/>
            <person name="Das S."/>
            <person name="Dasgupta S."/>
            <person name="Kirsebom L.A."/>
        </authorList>
    </citation>
    <scope>NUCLEOTIDE SEQUENCE [LARGE SCALE GENOMIC DNA]</scope>
    <source>
        <strain evidence="3 4">DSM 44078</strain>
    </source>
</reference>
<gene>
    <name evidence="3" type="ORF">H7J73_21425</name>
</gene>
<feature type="transmembrane region" description="Helical" evidence="2">
    <location>
        <begin position="40"/>
        <end position="61"/>
    </location>
</feature>
<comment type="caution">
    <text evidence="3">The sequence shown here is derived from an EMBL/GenBank/DDBJ whole genome shotgun (WGS) entry which is preliminary data.</text>
</comment>
<keyword evidence="4" id="KW-1185">Reference proteome</keyword>
<keyword evidence="2" id="KW-0812">Transmembrane</keyword>
<keyword evidence="2" id="KW-1133">Transmembrane helix</keyword>
<evidence type="ECO:0000313" key="3">
    <source>
        <dbReference type="EMBL" id="MCV7228580.1"/>
    </source>
</evidence>
<keyword evidence="2" id="KW-0472">Membrane</keyword>
<proteinExistence type="predicted"/>
<dbReference type="RefSeq" id="WP_264069730.1">
    <property type="nucleotide sequence ID" value="NZ_JACKTY010000033.1"/>
</dbReference>
<evidence type="ECO:0000313" key="4">
    <source>
        <dbReference type="Proteomes" id="UP001526201"/>
    </source>
</evidence>
<dbReference type="EMBL" id="JACKTY010000033">
    <property type="protein sequence ID" value="MCV7228580.1"/>
    <property type="molecule type" value="Genomic_DNA"/>
</dbReference>
<sequence>MTPGNGARTPPEWQSPPSGWQLYPPGYQSYPPSRRSRRPLVIALSGIAVIAIVGIVVAMVLNNGDAQTKAGTGSAQEVVKDYLDALANGDADAALNLGIAQPASRKYVTADMLEKQLKNWPITNIVVTQDKTLESANTALVHASADFGDKHSQAAIPVQKVDGRWKLKSATVSVDTMAQISPGGPAATLSVLGEPLGKDDHFDAFPGYLGITSTIPYLDVLSSPLLLDSLTAADVGSVLTFDFTLNNAGHDAVNKALETWIIGCLASDPSSYRCPPWDPGMPFDTSTVQINGPIDLSKVTQSLLPTTTRVVVAGTATYQVTANEIDGGPAVFNSVQPISTAVDLTAHPPVVAGPS</sequence>
<feature type="region of interest" description="Disordered" evidence="1">
    <location>
        <begin position="1"/>
        <end position="20"/>
    </location>
</feature>